<reference evidence="1 2" key="1">
    <citation type="submission" date="2017-11" db="EMBL/GenBank/DDBJ databases">
        <title>Genomic Encyclopedia of Archaeal and Bacterial Type Strains, Phase II (KMG-II): From Individual Species to Whole Genera.</title>
        <authorList>
            <person name="Goeker M."/>
        </authorList>
    </citation>
    <scope>NUCLEOTIDE SEQUENCE [LARGE SCALE GENOMIC DNA]</scope>
    <source>
        <strain evidence="1 2">DSM 25625</strain>
    </source>
</reference>
<evidence type="ECO:0000313" key="1">
    <source>
        <dbReference type="EMBL" id="PJJ63865.1"/>
    </source>
</evidence>
<dbReference type="EMBL" id="PGFB01000002">
    <property type="protein sequence ID" value="PJJ63865.1"/>
    <property type="molecule type" value="Genomic_DNA"/>
</dbReference>
<dbReference type="AlphaFoldDB" id="A0A2M9C0M4"/>
<evidence type="ECO:0000313" key="2">
    <source>
        <dbReference type="Proteomes" id="UP000230161"/>
    </source>
</evidence>
<name>A0A2M9C0M4_9MICO</name>
<organism evidence="1 2">
    <name type="scientific">Compostimonas suwonensis</name>
    <dbReference type="NCBI Taxonomy" id="1048394"/>
    <lineage>
        <taxon>Bacteria</taxon>
        <taxon>Bacillati</taxon>
        <taxon>Actinomycetota</taxon>
        <taxon>Actinomycetes</taxon>
        <taxon>Micrococcales</taxon>
        <taxon>Microbacteriaceae</taxon>
        <taxon>Compostimonas</taxon>
    </lineage>
</organism>
<protein>
    <submittedName>
        <fullName evidence="1">Uncharacterized protein</fullName>
    </submittedName>
</protein>
<sequence length="93" mass="10037">MSRQRLTIGTFGDIGFLSASGGPETAARVMARLTVRRRSRVIVKSPVKWHIWGGKYRGDCSECHMGSMTLVLGCSVGRVDVCFSGVGVSAMPF</sequence>
<comment type="caution">
    <text evidence="1">The sequence shown here is derived from an EMBL/GenBank/DDBJ whole genome shotgun (WGS) entry which is preliminary data.</text>
</comment>
<dbReference type="Proteomes" id="UP000230161">
    <property type="component" value="Unassembled WGS sequence"/>
</dbReference>
<keyword evidence="2" id="KW-1185">Reference proteome</keyword>
<gene>
    <name evidence="1" type="ORF">CLV54_1544</name>
</gene>
<accession>A0A2M9C0M4</accession>
<proteinExistence type="predicted"/>